<organism evidence="1 2">
    <name type="scientific">Bacillus chungangensis</name>
    <dbReference type="NCBI Taxonomy" id="587633"/>
    <lineage>
        <taxon>Bacteria</taxon>
        <taxon>Bacillati</taxon>
        <taxon>Bacillota</taxon>
        <taxon>Bacilli</taxon>
        <taxon>Bacillales</taxon>
        <taxon>Bacillaceae</taxon>
        <taxon>Bacillus</taxon>
    </lineage>
</organism>
<reference evidence="1 2" key="1">
    <citation type="submission" date="2023-07" db="EMBL/GenBank/DDBJ databases">
        <title>Genomic Encyclopedia of Type Strains, Phase IV (KMG-IV): sequencing the most valuable type-strain genomes for metagenomic binning, comparative biology and taxonomic classification.</title>
        <authorList>
            <person name="Goeker M."/>
        </authorList>
    </citation>
    <scope>NUCLEOTIDE SEQUENCE [LARGE SCALE GENOMIC DNA]</scope>
    <source>
        <strain evidence="1 2">DSM 23837</strain>
    </source>
</reference>
<accession>A0ABT9WVM4</accession>
<comment type="caution">
    <text evidence="1">The sequence shown here is derived from an EMBL/GenBank/DDBJ whole genome shotgun (WGS) entry which is preliminary data.</text>
</comment>
<name>A0ABT9WVM4_9BACI</name>
<dbReference type="Proteomes" id="UP001223586">
    <property type="component" value="Unassembled WGS sequence"/>
</dbReference>
<protein>
    <submittedName>
        <fullName evidence="1">Uncharacterized protein</fullName>
    </submittedName>
</protein>
<proteinExistence type="predicted"/>
<keyword evidence="2" id="KW-1185">Reference proteome</keyword>
<evidence type="ECO:0000313" key="2">
    <source>
        <dbReference type="Proteomes" id="UP001223586"/>
    </source>
</evidence>
<sequence length="29" mass="3207">MSKKILMIAGDAIEKNNQMALVVFSSVMH</sequence>
<dbReference type="EMBL" id="JAUSTT010000020">
    <property type="protein sequence ID" value="MDQ0177260.1"/>
    <property type="molecule type" value="Genomic_DNA"/>
</dbReference>
<evidence type="ECO:0000313" key="1">
    <source>
        <dbReference type="EMBL" id="MDQ0177260.1"/>
    </source>
</evidence>
<gene>
    <name evidence="1" type="ORF">J2S08_003139</name>
</gene>